<keyword evidence="14" id="KW-0804">Transcription</keyword>
<dbReference type="InterPro" id="IPR036427">
    <property type="entry name" value="Bromodomain-like_sf"/>
</dbReference>
<dbReference type="InterPro" id="IPR015876">
    <property type="entry name" value="Acyl-CoA_DS"/>
</dbReference>
<dbReference type="STRING" id="2316362.A0A4Q2DR36"/>
<keyword evidence="15" id="KW-0539">Nucleus</keyword>
<feature type="region of interest" description="Disordered" evidence="18">
    <location>
        <begin position="628"/>
        <end position="651"/>
    </location>
</feature>
<dbReference type="PANTHER" id="PTHR16062">
    <property type="entry name" value="SWI/SNF-RELATED"/>
    <property type="match status" value="1"/>
</dbReference>
<comment type="caution">
    <text evidence="20">The sequence shown here is derived from an EMBL/GenBank/DDBJ whole genome shotgun (WGS) entry which is preliminary data.</text>
</comment>
<dbReference type="GO" id="GO:0006368">
    <property type="term" value="P:transcription elongation by RNA polymerase II"/>
    <property type="evidence" value="ECO:0007669"/>
    <property type="project" value="TreeGrafter"/>
</dbReference>
<evidence type="ECO:0000256" key="14">
    <source>
        <dbReference type="ARBA" id="ARBA00023163"/>
    </source>
</evidence>
<dbReference type="InterPro" id="IPR037382">
    <property type="entry name" value="Rsc/polybromo"/>
</dbReference>
<dbReference type="GO" id="GO:0016586">
    <property type="term" value="C:RSC-type complex"/>
    <property type="evidence" value="ECO:0007669"/>
    <property type="project" value="InterPro"/>
</dbReference>
<evidence type="ECO:0000256" key="1">
    <source>
        <dbReference type="ARBA" id="ARBA00004123"/>
    </source>
</evidence>
<dbReference type="GO" id="GO:0006338">
    <property type="term" value="P:chromatin remodeling"/>
    <property type="evidence" value="ECO:0007669"/>
    <property type="project" value="InterPro"/>
</dbReference>
<evidence type="ECO:0000256" key="2">
    <source>
        <dbReference type="ARBA" id="ARBA00004141"/>
    </source>
</evidence>
<evidence type="ECO:0000256" key="12">
    <source>
        <dbReference type="ARBA" id="ARBA00023117"/>
    </source>
</evidence>
<dbReference type="AlphaFoldDB" id="A0A4Q2DR36"/>
<evidence type="ECO:0000256" key="16">
    <source>
        <dbReference type="PROSITE-ProRule" id="PRU00035"/>
    </source>
</evidence>
<evidence type="ECO:0000259" key="19">
    <source>
        <dbReference type="PROSITE" id="PS50014"/>
    </source>
</evidence>
<dbReference type="SUPFAM" id="SSF47370">
    <property type="entry name" value="Bromodomain"/>
    <property type="match status" value="2"/>
</dbReference>
<dbReference type="GO" id="GO:0016020">
    <property type="term" value="C:membrane"/>
    <property type="evidence" value="ECO:0007669"/>
    <property type="project" value="UniProtKB-SubCell"/>
</dbReference>
<evidence type="ECO:0000256" key="3">
    <source>
        <dbReference type="ARBA" id="ARBA00009295"/>
    </source>
</evidence>
<evidence type="ECO:0000256" key="18">
    <source>
        <dbReference type="SAM" id="MobiDB-lite"/>
    </source>
</evidence>
<dbReference type="GO" id="GO:0006633">
    <property type="term" value="P:fatty acid biosynthetic process"/>
    <property type="evidence" value="ECO:0007669"/>
    <property type="project" value="UniProtKB-KW"/>
</dbReference>
<keyword evidence="7" id="KW-0156">Chromatin regulator</keyword>
<evidence type="ECO:0000256" key="6">
    <source>
        <dbReference type="ARBA" id="ARBA00022832"/>
    </source>
</evidence>
<dbReference type="SMART" id="SM00297">
    <property type="entry name" value="BROMO"/>
    <property type="match status" value="2"/>
</dbReference>
<dbReference type="CDD" id="cd04369">
    <property type="entry name" value="Bromodomain"/>
    <property type="match status" value="1"/>
</dbReference>
<keyword evidence="21" id="KW-1185">Reference proteome</keyword>
<feature type="domain" description="Bromo" evidence="19">
    <location>
        <begin position="395"/>
        <end position="465"/>
    </location>
</feature>
<keyword evidence="13" id="KW-0472">Membrane</keyword>
<keyword evidence="5" id="KW-0677">Repeat</keyword>
<feature type="compositionally biased region" description="Basic and acidic residues" evidence="18">
    <location>
        <begin position="187"/>
        <end position="198"/>
    </location>
</feature>
<keyword evidence="17" id="KW-0444">Lipid biosynthesis</keyword>
<feature type="region of interest" description="Disordered" evidence="18">
    <location>
        <begin position="699"/>
        <end position="769"/>
    </location>
</feature>
<keyword evidence="10" id="KW-0805">Transcription regulation</keyword>
<dbReference type="Proteomes" id="UP000290288">
    <property type="component" value="Unassembled WGS sequence"/>
</dbReference>
<dbReference type="PRINTS" id="PR00075">
    <property type="entry name" value="FACDDSATRASE"/>
</dbReference>
<dbReference type="EMBL" id="SDEE01000064">
    <property type="protein sequence ID" value="RXW22667.1"/>
    <property type="molecule type" value="Genomic_DNA"/>
</dbReference>
<dbReference type="GO" id="GO:0016717">
    <property type="term" value="F:oxidoreductase activity, acting on paired donors, with oxidation of a pair of donors resulting in the reduction of molecular oxygen to two molecules of water"/>
    <property type="evidence" value="ECO:0007669"/>
    <property type="project" value="InterPro"/>
</dbReference>
<evidence type="ECO:0000256" key="5">
    <source>
        <dbReference type="ARBA" id="ARBA00022737"/>
    </source>
</evidence>
<evidence type="ECO:0000256" key="8">
    <source>
        <dbReference type="ARBA" id="ARBA00022989"/>
    </source>
</evidence>
<keyword evidence="4 17" id="KW-0812">Transmembrane</keyword>
<dbReference type="CDD" id="cd03505">
    <property type="entry name" value="Delta9-FADS-like"/>
    <property type="match status" value="1"/>
</dbReference>
<feature type="compositionally biased region" description="Acidic residues" evidence="18">
    <location>
        <begin position="703"/>
        <end position="723"/>
    </location>
</feature>
<evidence type="ECO:0000256" key="7">
    <source>
        <dbReference type="ARBA" id="ARBA00022853"/>
    </source>
</evidence>
<sequence length="818" mass="91045">MGWIFFKPTYERMKLIEQDDLERDPVVRLQHKYYVPVALTLGFVFPPLLGLLWEDPVAKFMETDTDVFLVWHCTFLVNSLAHKDGLQPYSDEDTSRGNFLLAILTGGEGNHNFHHTFPHDFRSGPSAFDWDPSKWIILALSELGLVHGLRRAKKEDVTEAAHYMHKKYSGETQLKESSADETEEEWQERARTMSKREANGAFGVAEGSRPKRPRRDADDGATSDGGDGAMSDNEQSGGEGSGGRNVVKLAMGPQEVKRHGLHIWQTVKDAVNKEGRNMATIFMRKPNKRMFPDYYMIIQNPIGLEDIKAKIEKGGYPTLEDVRQDFELCFNNSKLYNMKDSIIWKDAKELLKTANKAYAKIIPPENGEEKKSKPPSLNRMLKTRLQKLVDKSDEHGRYLATEFMELPSRKLWPFYYKEIKRPQCFSAIFKKLKQKEYQGAPDFAADVELVFSNAMTFNQEHTQIWEDALTLRSFFRQLMSDLPPPHSLPQYSQPSAKIKIKLQTAKQEPTHPSLTLKVPAAASSAPKAPPVAAPPAIAPKAPQASLPVAASAPIHLNAPAVPAARRSPRPPVTVLPPQPAIAPSPLVNSVAPQYPSSSTIPANVRAVPSPAPRAPALVPTLSQVLQPSSLQNSTPAIAPATSPAPPSSQFQLKSVKVQVQPQGRVIYLDHTDGVKSWALRMLPGETRLVVSDVTFLNAHHEGEEEESSDEEEEEDDDYDEDMAVDTTPTRNGRKKGKGRRRGRPTRASTRQANNAKAHKKKPSKPGEVQLKVNGIVIKEQSDQSGEWDVQLQLGASTLEVGEVGGLIWKIYADRMGGL</sequence>
<gene>
    <name evidence="20" type="ORF">EST38_g3171</name>
</gene>
<comment type="cofactor">
    <cofactor evidence="17">
        <name>Fe(2+)</name>
        <dbReference type="ChEBI" id="CHEBI:29033"/>
    </cofactor>
</comment>
<evidence type="ECO:0000256" key="13">
    <source>
        <dbReference type="ARBA" id="ARBA00023136"/>
    </source>
</evidence>
<evidence type="ECO:0000256" key="11">
    <source>
        <dbReference type="ARBA" id="ARBA00023098"/>
    </source>
</evidence>
<comment type="similarity">
    <text evidence="3 17">Belongs to the fatty acid desaturase type 1 family.</text>
</comment>
<dbReference type="OrthoDB" id="6017at2759"/>
<accession>A0A4Q2DR36</accession>
<dbReference type="Pfam" id="PF00439">
    <property type="entry name" value="Bromodomain"/>
    <property type="match status" value="2"/>
</dbReference>
<feature type="region of interest" description="Disordered" evidence="18">
    <location>
        <begin position="168"/>
        <end position="246"/>
    </location>
</feature>
<reference evidence="20 21" key="1">
    <citation type="submission" date="2019-01" db="EMBL/GenBank/DDBJ databases">
        <title>Draft genome sequence of Psathyrella aberdarensis IHI B618.</title>
        <authorList>
            <person name="Buettner E."/>
            <person name="Kellner H."/>
        </authorList>
    </citation>
    <scope>NUCLEOTIDE SEQUENCE [LARGE SCALE GENOMIC DNA]</scope>
    <source>
        <strain evidence="20 21">IHI B618</strain>
    </source>
</reference>
<keyword evidence="6" id="KW-0276">Fatty acid metabolism</keyword>
<evidence type="ECO:0000256" key="4">
    <source>
        <dbReference type="ARBA" id="ARBA00022692"/>
    </source>
</evidence>
<organism evidence="20 21">
    <name type="scientific">Candolleomyces aberdarensis</name>
    <dbReference type="NCBI Taxonomy" id="2316362"/>
    <lineage>
        <taxon>Eukaryota</taxon>
        <taxon>Fungi</taxon>
        <taxon>Dikarya</taxon>
        <taxon>Basidiomycota</taxon>
        <taxon>Agaricomycotina</taxon>
        <taxon>Agaricomycetes</taxon>
        <taxon>Agaricomycetidae</taxon>
        <taxon>Agaricales</taxon>
        <taxon>Agaricineae</taxon>
        <taxon>Psathyrellaceae</taxon>
        <taxon>Candolleomyces</taxon>
    </lineage>
</organism>
<name>A0A4Q2DR36_9AGAR</name>
<comment type="domain">
    <text evidence="17">The histidine box domains are involved in binding the catalytic metal ions.</text>
</comment>
<dbReference type="PANTHER" id="PTHR16062:SF19">
    <property type="entry name" value="PROTEIN POLYBROMO-1"/>
    <property type="match status" value="1"/>
</dbReference>
<feature type="domain" description="Bromo" evidence="19">
    <location>
        <begin position="274"/>
        <end position="344"/>
    </location>
</feature>
<keyword evidence="17" id="KW-0275">Fatty acid biosynthesis</keyword>
<dbReference type="Gene3D" id="1.20.920.10">
    <property type="entry name" value="Bromodomain-like"/>
    <property type="match status" value="2"/>
</dbReference>
<keyword evidence="9 17" id="KW-0560">Oxidoreductase</keyword>
<evidence type="ECO:0000256" key="15">
    <source>
        <dbReference type="ARBA" id="ARBA00023242"/>
    </source>
</evidence>
<evidence type="ECO:0000313" key="20">
    <source>
        <dbReference type="EMBL" id="RXW22667.1"/>
    </source>
</evidence>
<dbReference type="PROSITE" id="PS50014">
    <property type="entry name" value="BROMODOMAIN_2"/>
    <property type="match status" value="2"/>
</dbReference>
<comment type="subcellular location">
    <subcellularLocation>
        <location evidence="2">Membrane</location>
        <topology evidence="2">Multi-pass membrane protein</topology>
    </subcellularLocation>
    <subcellularLocation>
        <location evidence="1">Nucleus</location>
    </subcellularLocation>
</comment>
<feature type="compositionally biased region" description="Basic residues" evidence="18">
    <location>
        <begin position="731"/>
        <end position="744"/>
    </location>
</feature>
<evidence type="ECO:0000256" key="10">
    <source>
        <dbReference type="ARBA" id="ARBA00023015"/>
    </source>
</evidence>
<evidence type="ECO:0000256" key="9">
    <source>
        <dbReference type="ARBA" id="ARBA00023002"/>
    </source>
</evidence>
<keyword evidence="11" id="KW-0443">Lipid metabolism</keyword>
<protein>
    <recommendedName>
        <fullName evidence="19">Bromo domain-containing protein</fullName>
    </recommendedName>
</protein>
<dbReference type="InterPro" id="IPR001487">
    <property type="entry name" value="Bromodomain"/>
</dbReference>
<dbReference type="PRINTS" id="PR00503">
    <property type="entry name" value="BROMODOMAIN"/>
</dbReference>
<keyword evidence="8" id="KW-1133">Transmembrane helix</keyword>
<evidence type="ECO:0000256" key="17">
    <source>
        <dbReference type="RuleBase" id="RU000581"/>
    </source>
</evidence>
<keyword evidence="12 16" id="KW-0103">Bromodomain</keyword>
<evidence type="ECO:0000313" key="21">
    <source>
        <dbReference type="Proteomes" id="UP000290288"/>
    </source>
</evidence>
<dbReference type="GO" id="GO:0003682">
    <property type="term" value="F:chromatin binding"/>
    <property type="evidence" value="ECO:0007669"/>
    <property type="project" value="TreeGrafter"/>
</dbReference>
<proteinExistence type="inferred from homology"/>